<evidence type="ECO:0000256" key="2">
    <source>
        <dbReference type="ARBA" id="ARBA00023163"/>
    </source>
</evidence>
<evidence type="ECO:0000313" key="4">
    <source>
        <dbReference type="EMBL" id="GIE64453.1"/>
    </source>
</evidence>
<dbReference type="InterPro" id="IPR057727">
    <property type="entry name" value="WCX_dom"/>
</dbReference>
<dbReference type="SUPFAM" id="SSF46785">
    <property type="entry name" value="Winged helix' DNA-binding domain"/>
    <property type="match status" value="1"/>
</dbReference>
<keyword evidence="1" id="KW-0805">Transcription regulation</keyword>
<comment type="caution">
    <text evidence="4">The sequence shown here is derived from an EMBL/GenBank/DDBJ whole genome shotgun (WGS) entry which is preliminary data.</text>
</comment>
<dbReference type="Proteomes" id="UP000624709">
    <property type="component" value="Unassembled WGS sequence"/>
</dbReference>
<dbReference type="InterPro" id="IPR036390">
    <property type="entry name" value="WH_DNA-bd_sf"/>
</dbReference>
<feature type="domain" description="HTH deoR-type" evidence="3">
    <location>
        <begin position="2"/>
        <end position="61"/>
    </location>
</feature>
<dbReference type="PROSITE" id="PS51000">
    <property type="entry name" value="HTH_DEOR_2"/>
    <property type="match status" value="1"/>
</dbReference>
<keyword evidence="2" id="KW-0804">Transcription</keyword>
<dbReference type="InterPro" id="IPR026881">
    <property type="entry name" value="WYL_dom"/>
</dbReference>
<reference evidence="4 5" key="1">
    <citation type="submission" date="2021-01" db="EMBL/GenBank/DDBJ databases">
        <title>Whole genome shotgun sequence of Actinoplanes palleronii NBRC 14916.</title>
        <authorList>
            <person name="Komaki H."/>
            <person name="Tamura T."/>
        </authorList>
    </citation>
    <scope>NUCLEOTIDE SEQUENCE [LARGE SCALE GENOMIC DNA]</scope>
    <source>
        <strain evidence="4 5">NBRC 14916</strain>
    </source>
</reference>
<accession>A0ABQ4B1A2</accession>
<dbReference type="Gene3D" id="1.10.10.10">
    <property type="entry name" value="Winged helix-like DNA-binding domain superfamily/Winged helix DNA-binding domain"/>
    <property type="match status" value="1"/>
</dbReference>
<dbReference type="InterPro" id="IPR013196">
    <property type="entry name" value="HTH_11"/>
</dbReference>
<evidence type="ECO:0000256" key="1">
    <source>
        <dbReference type="ARBA" id="ARBA00023015"/>
    </source>
</evidence>
<dbReference type="PROSITE" id="PS52050">
    <property type="entry name" value="WYL"/>
    <property type="match status" value="1"/>
</dbReference>
<dbReference type="Pfam" id="PF08279">
    <property type="entry name" value="HTH_11"/>
    <property type="match status" value="1"/>
</dbReference>
<dbReference type="PIRSF" id="PIRSF016838">
    <property type="entry name" value="PafC"/>
    <property type="match status" value="1"/>
</dbReference>
<protein>
    <submittedName>
        <fullName evidence="4">Transcriptional regulator</fullName>
    </submittedName>
</protein>
<dbReference type="Pfam" id="PF13280">
    <property type="entry name" value="WYL"/>
    <property type="match status" value="1"/>
</dbReference>
<keyword evidence="5" id="KW-1185">Reference proteome</keyword>
<dbReference type="PANTHER" id="PTHR34580">
    <property type="match status" value="1"/>
</dbReference>
<gene>
    <name evidence="4" type="ORF">Apa02nite_005610</name>
</gene>
<dbReference type="EMBL" id="BOMS01000009">
    <property type="protein sequence ID" value="GIE64453.1"/>
    <property type="molecule type" value="Genomic_DNA"/>
</dbReference>
<dbReference type="InterPro" id="IPR051534">
    <property type="entry name" value="CBASS_pafABC_assoc_protein"/>
</dbReference>
<dbReference type="PANTHER" id="PTHR34580:SF1">
    <property type="entry name" value="PROTEIN PAFC"/>
    <property type="match status" value="1"/>
</dbReference>
<sequence length="313" mass="34043">MRADRLVATLLLMQTRGRVTAAELAAELEVSVATARRDLEALSAAGIPVYPQPGRHGGWSLVGGARTDLTGLTSAEAQALFLLAGPAAGVSPAARSALRKLVRALPAPFRADAQAAATATLVDPAGWGERAGSRPEIVDRLQDAVVRRRRIRFAYRGAERVADPWGLVDKDDIWYLIAGTERGRRTFRVDRVGELVVTTETVEPPAGFDLGEAWQTVVGEVEEKRAGTRAELLIEERFAWVLRDHFGRHCEQLEVLADGRARLRVGAPTPRDIARTLAGWGAMVEVLDPPAVRAELARIGAELSERYRPRTTP</sequence>
<dbReference type="RefSeq" id="WP_203823681.1">
    <property type="nucleotide sequence ID" value="NZ_BAAATY010000005.1"/>
</dbReference>
<name>A0ABQ4B1A2_9ACTN</name>
<dbReference type="InterPro" id="IPR036388">
    <property type="entry name" value="WH-like_DNA-bd_sf"/>
</dbReference>
<proteinExistence type="predicted"/>
<evidence type="ECO:0000313" key="5">
    <source>
        <dbReference type="Proteomes" id="UP000624709"/>
    </source>
</evidence>
<dbReference type="InterPro" id="IPR028349">
    <property type="entry name" value="PafC-like"/>
</dbReference>
<evidence type="ECO:0000259" key="3">
    <source>
        <dbReference type="PROSITE" id="PS51000"/>
    </source>
</evidence>
<dbReference type="Pfam" id="PF25583">
    <property type="entry name" value="WCX"/>
    <property type="match status" value="1"/>
</dbReference>
<organism evidence="4 5">
    <name type="scientific">Actinoplanes palleronii</name>
    <dbReference type="NCBI Taxonomy" id="113570"/>
    <lineage>
        <taxon>Bacteria</taxon>
        <taxon>Bacillati</taxon>
        <taxon>Actinomycetota</taxon>
        <taxon>Actinomycetes</taxon>
        <taxon>Micromonosporales</taxon>
        <taxon>Micromonosporaceae</taxon>
        <taxon>Actinoplanes</taxon>
    </lineage>
</organism>
<dbReference type="InterPro" id="IPR001034">
    <property type="entry name" value="DeoR_HTH"/>
</dbReference>